<dbReference type="OrthoDB" id="9796533at2"/>
<evidence type="ECO:0000256" key="3">
    <source>
        <dbReference type="ARBA" id="ARBA00022629"/>
    </source>
</evidence>
<dbReference type="Pfam" id="PF00480">
    <property type="entry name" value="ROK"/>
    <property type="match status" value="1"/>
</dbReference>
<dbReference type="EMBL" id="SMRT01000008">
    <property type="protein sequence ID" value="TDF96367.1"/>
    <property type="molecule type" value="Genomic_DNA"/>
</dbReference>
<keyword evidence="3" id="KW-0859">Xylose metabolism</keyword>
<dbReference type="AlphaFoldDB" id="A0A4R5KNW2"/>
<evidence type="ECO:0000313" key="4">
    <source>
        <dbReference type="EMBL" id="TDF96367.1"/>
    </source>
</evidence>
<dbReference type="PANTHER" id="PTHR18964">
    <property type="entry name" value="ROK (REPRESSOR, ORF, KINASE) FAMILY"/>
    <property type="match status" value="1"/>
</dbReference>
<evidence type="ECO:0000256" key="2">
    <source>
        <dbReference type="ARBA" id="ARBA00006479"/>
    </source>
</evidence>
<comment type="similarity">
    <text evidence="2">Belongs to the ROK (NagC/XylR) family.</text>
</comment>
<keyword evidence="5" id="KW-1185">Reference proteome</keyword>
<keyword evidence="3" id="KW-0119">Carbohydrate metabolism</keyword>
<dbReference type="CDD" id="cd24076">
    <property type="entry name" value="ASKHA_ATPase_ROK_BsXylR-like"/>
    <property type="match status" value="1"/>
</dbReference>
<organism evidence="4 5">
    <name type="scientific">Paenibacillus piri</name>
    <dbReference type="NCBI Taxonomy" id="2547395"/>
    <lineage>
        <taxon>Bacteria</taxon>
        <taxon>Bacillati</taxon>
        <taxon>Bacillota</taxon>
        <taxon>Bacilli</taxon>
        <taxon>Bacillales</taxon>
        <taxon>Paenibacillaceae</taxon>
        <taxon>Paenibacillus</taxon>
    </lineage>
</organism>
<sequence>MKQTGDLNLVKKINKSIVLEHIKQHAPVSRAKIAELTGLTKATVSTLVNELIESSMAHEIGTGESSGGRKPMMLLFNQAAGFAVGVDLGVGQIAAVLTDLKGEIIEEYRTAHGNTSVESVIGELADCIREMIRRAPASPYGVVGIGIGIPGISDDNGRVLFAPNLGWADVPLQQRVEREFGIPVVIDNEANAGAVGEKQFGAGRNASHLIYVSISSGIGTGVIIKEELYRGVSGFSGEMGHLSIELNGKACRCGNVGCWELYASEQALLDEARKQSGDASIDVETLIQRAAEGEAEAVELFERMGRYLGIGLVNVINSFNPELIIIGGSIVNAKKWLLPPILQVMEKRSLPFPRAQLRIEFSELQGRSTLLGAASFAISRFFASTKVSVE</sequence>
<dbReference type="SUPFAM" id="SSF46785">
    <property type="entry name" value="Winged helix' DNA-binding domain"/>
    <property type="match status" value="1"/>
</dbReference>
<proteinExistence type="inferred from homology"/>
<dbReference type="InterPro" id="IPR036390">
    <property type="entry name" value="WH_DNA-bd_sf"/>
</dbReference>
<dbReference type="PROSITE" id="PS01125">
    <property type="entry name" value="ROK"/>
    <property type="match status" value="1"/>
</dbReference>
<dbReference type="InterPro" id="IPR049874">
    <property type="entry name" value="ROK_cs"/>
</dbReference>
<evidence type="ECO:0000256" key="1">
    <source>
        <dbReference type="ARBA" id="ARBA00002486"/>
    </source>
</evidence>
<dbReference type="InterPro" id="IPR000600">
    <property type="entry name" value="ROK"/>
</dbReference>
<reference evidence="4 5" key="1">
    <citation type="submission" date="2019-03" db="EMBL/GenBank/DDBJ databases">
        <title>This is whole genome sequence of Paenibacillus sp MS74 strain.</title>
        <authorList>
            <person name="Trinh H.N."/>
        </authorList>
    </citation>
    <scope>NUCLEOTIDE SEQUENCE [LARGE SCALE GENOMIC DNA]</scope>
    <source>
        <strain evidence="4 5">MS74</strain>
    </source>
</reference>
<comment type="function">
    <text evidence="1">Transcriptional repressor of xylose-utilizing enzymes.</text>
</comment>
<dbReference type="PANTHER" id="PTHR18964:SF149">
    <property type="entry name" value="BIFUNCTIONAL UDP-N-ACETYLGLUCOSAMINE 2-EPIMERASE_N-ACETYLMANNOSAMINE KINASE"/>
    <property type="match status" value="1"/>
</dbReference>
<dbReference type="Proteomes" id="UP000295636">
    <property type="component" value="Unassembled WGS sequence"/>
</dbReference>
<accession>A0A4R5KNW2</accession>
<protein>
    <submittedName>
        <fullName evidence="4">ROK family transcriptional regulator</fullName>
    </submittedName>
</protein>
<evidence type="ECO:0000313" key="5">
    <source>
        <dbReference type="Proteomes" id="UP000295636"/>
    </source>
</evidence>
<dbReference type="Gene3D" id="3.30.420.40">
    <property type="match status" value="2"/>
</dbReference>
<gene>
    <name evidence="4" type="ORF">E1757_18515</name>
</gene>
<dbReference type="Gene3D" id="1.10.10.10">
    <property type="entry name" value="Winged helix-like DNA-binding domain superfamily/Winged helix DNA-binding domain"/>
    <property type="match status" value="1"/>
</dbReference>
<comment type="caution">
    <text evidence="4">The sequence shown here is derived from an EMBL/GenBank/DDBJ whole genome shotgun (WGS) entry which is preliminary data.</text>
</comment>
<dbReference type="SUPFAM" id="SSF53067">
    <property type="entry name" value="Actin-like ATPase domain"/>
    <property type="match status" value="1"/>
</dbReference>
<dbReference type="InterPro" id="IPR036388">
    <property type="entry name" value="WH-like_DNA-bd_sf"/>
</dbReference>
<dbReference type="RefSeq" id="WP_133230737.1">
    <property type="nucleotide sequence ID" value="NZ_SMRT01000008.1"/>
</dbReference>
<dbReference type="InterPro" id="IPR043129">
    <property type="entry name" value="ATPase_NBD"/>
</dbReference>
<dbReference type="GO" id="GO:0042732">
    <property type="term" value="P:D-xylose metabolic process"/>
    <property type="evidence" value="ECO:0007669"/>
    <property type="project" value="UniProtKB-KW"/>
</dbReference>
<name>A0A4R5KNW2_9BACL</name>